<accession>A0A4Y2UHU6</accession>
<feature type="region of interest" description="Disordered" evidence="1">
    <location>
        <begin position="54"/>
        <end position="85"/>
    </location>
</feature>
<gene>
    <name evidence="2" type="ORF">AVEN_269094_1</name>
</gene>
<proteinExistence type="predicted"/>
<dbReference type="AlphaFoldDB" id="A0A4Y2UHU6"/>
<dbReference type="Proteomes" id="UP000499080">
    <property type="component" value="Unassembled WGS sequence"/>
</dbReference>
<protein>
    <submittedName>
        <fullName evidence="2">Uncharacterized protein</fullName>
    </submittedName>
</protein>
<evidence type="ECO:0000313" key="2">
    <source>
        <dbReference type="EMBL" id="GBO11180.1"/>
    </source>
</evidence>
<feature type="region of interest" description="Disordered" evidence="1">
    <location>
        <begin position="101"/>
        <end position="163"/>
    </location>
</feature>
<comment type="caution">
    <text evidence="2">The sequence shown here is derived from an EMBL/GenBank/DDBJ whole genome shotgun (WGS) entry which is preliminary data.</text>
</comment>
<keyword evidence="3" id="KW-1185">Reference proteome</keyword>
<dbReference type="EMBL" id="BGPR01036128">
    <property type="protein sequence ID" value="GBO11180.1"/>
    <property type="molecule type" value="Genomic_DNA"/>
</dbReference>
<sequence length="200" mass="21343">MVRVAATLVRVPPYRPSCDHKESLMLEGLWGGTNVPVKSRSEISVLTAIHAVHSPKRSHESHLVGRGGSVPGGRPSQGVGSLRGRGGLGGAEFFGGLLEGQKQAADGRREASQGQPQQHPAPQEEAPQAGASGRGAQAHLPRVVRSGQRDRARQRHGPAQKERKACKVKVFWLNLAFVTTIQNFYDLSSPPDPNLGFATG</sequence>
<feature type="compositionally biased region" description="Low complexity" evidence="1">
    <location>
        <begin position="113"/>
        <end position="131"/>
    </location>
</feature>
<name>A0A4Y2UHU6_ARAVE</name>
<evidence type="ECO:0000256" key="1">
    <source>
        <dbReference type="SAM" id="MobiDB-lite"/>
    </source>
</evidence>
<evidence type="ECO:0000313" key="3">
    <source>
        <dbReference type="Proteomes" id="UP000499080"/>
    </source>
</evidence>
<organism evidence="2 3">
    <name type="scientific">Araneus ventricosus</name>
    <name type="common">Orbweaver spider</name>
    <name type="synonym">Epeira ventricosa</name>
    <dbReference type="NCBI Taxonomy" id="182803"/>
    <lineage>
        <taxon>Eukaryota</taxon>
        <taxon>Metazoa</taxon>
        <taxon>Ecdysozoa</taxon>
        <taxon>Arthropoda</taxon>
        <taxon>Chelicerata</taxon>
        <taxon>Arachnida</taxon>
        <taxon>Araneae</taxon>
        <taxon>Araneomorphae</taxon>
        <taxon>Entelegynae</taxon>
        <taxon>Araneoidea</taxon>
        <taxon>Araneidae</taxon>
        <taxon>Araneus</taxon>
    </lineage>
</organism>
<reference evidence="2 3" key="1">
    <citation type="journal article" date="2019" name="Sci. Rep.">
        <title>Orb-weaving spider Araneus ventricosus genome elucidates the spidroin gene catalogue.</title>
        <authorList>
            <person name="Kono N."/>
            <person name="Nakamura H."/>
            <person name="Ohtoshi R."/>
            <person name="Moran D.A.P."/>
            <person name="Shinohara A."/>
            <person name="Yoshida Y."/>
            <person name="Fujiwara M."/>
            <person name="Mori M."/>
            <person name="Tomita M."/>
            <person name="Arakawa K."/>
        </authorList>
    </citation>
    <scope>NUCLEOTIDE SEQUENCE [LARGE SCALE GENOMIC DNA]</scope>
</reference>